<feature type="region of interest" description="Disordered" evidence="8">
    <location>
        <begin position="685"/>
        <end position="710"/>
    </location>
</feature>
<keyword evidence="9" id="KW-0812">Transmembrane</keyword>
<dbReference type="PANTHER" id="PTHR43671:SF13">
    <property type="entry name" value="SERINE_THREONINE-PROTEIN KINASE NEK2"/>
    <property type="match status" value="1"/>
</dbReference>
<keyword evidence="9" id="KW-0472">Membrane</keyword>
<dbReference type="GO" id="GO:0004674">
    <property type="term" value="F:protein serine/threonine kinase activity"/>
    <property type="evidence" value="ECO:0007669"/>
    <property type="project" value="UniProtKB-KW"/>
</dbReference>
<dbReference type="PROSITE" id="PS00108">
    <property type="entry name" value="PROTEIN_KINASE_ST"/>
    <property type="match status" value="1"/>
</dbReference>
<dbReference type="Proteomes" id="UP001165653">
    <property type="component" value="Unassembled WGS sequence"/>
</dbReference>
<evidence type="ECO:0000256" key="3">
    <source>
        <dbReference type="ARBA" id="ARBA00022679"/>
    </source>
</evidence>
<keyword evidence="4 7" id="KW-0547">Nucleotide-binding</keyword>
<keyword evidence="3" id="KW-0808">Transferase</keyword>
<reference evidence="11" key="1">
    <citation type="submission" date="2022-10" db="EMBL/GenBank/DDBJ databases">
        <title>Luteolibacter sp. GHJ8, whole genome shotgun sequencing project.</title>
        <authorList>
            <person name="Zhao G."/>
            <person name="Shen L."/>
        </authorList>
    </citation>
    <scope>NUCLEOTIDE SEQUENCE</scope>
    <source>
        <strain evidence="11">GHJ8</strain>
    </source>
</reference>
<dbReference type="PROSITE" id="PS00107">
    <property type="entry name" value="PROTEIN_KINASE_ATP"/>
    <property type="match status" value="1"/>
</dbReference>
<dbReference type="InterPro" id="IPR000719">
    <property type="entry name" value="Prot_kinase_dom"/>
</dbReference>
<feature type="transmembrane region" description="Helical" evidence="9">
    <location>
        <begin position="618"/>
        <end position="643"/>
    </location>
</feature>
<evidence type="ECO:0000313" key="12">
    <source>
        <dbReference type="Proteomes" id="UP001165653"/>
    </source>
</evidence>
<dbReference type="EMBL" id="JAPDDR010000003">
    <property type="protein sequence ID" value="MCW1913363.1"/>
    <property type="molecule type" value="Genomic_DNA"/>
</dbReference>
<gene>
    <name evidence="11" type="ORF">OJ996_07255</name>
</gene>
<dbReference type="InterPro" id="IPR050660">
    <property type="entry name" value="NEK_Ser/Thr_kinase"/>
</dbReference>
<evidence type="ECO:0000256" key="4">
    <source>
        <dbReference type="ARBA" id="ARBA00022741"/>
    </source>
</evidence>
<dbReference type="InterPro" id="IPR011009">
    <property type="entry name" value="Kinase-like_dom_sf"/>
</dbReference>
<evidence type="ECO:0000256" key="2">
    <source>
        <dbReference type="ARBA" id="ARBA00012513"/>
    </source>
</evidence>
<evidence type="ECO:0000256" key="5">
    <source>
        <dbReference type="ARBA" id="ARBA00022777"/>
    </source>
</evidence>
<dbReference type="PANTHER" id="PTHR43671">
    <property type="entry name" value="SERINE/THREONINE-PROTEIN KINASE NEK"/>
    <property type="match status" value="1"/>
</dbReference>
<dbReference type="InterPro" id="IPR017441">
    <property type="entry name" value="Protein_kinase_ATP_BS"/>
</dbReference>
<feature type="binding site" evidence="7">
    <location>
        <position position="47"/>
    </location>
    <ligand>
        <name>ATP</name>
        <dbReference type="ChEBI" id="CHEBI:30616"/>
    </ligand>
</feature>
<comment type="similarity">
    <text evidence="1">Belongs to the protein kinase superfamily. NEK Ser/Thr protein kinase family. NIMA subfamily.</text>
</comment>
<dbReference type="EC" id="2.7.11.1" evidence="2"/>
<dbReference type="SMART" id="SM00220">
    <property type="entry name" value="S_TKc"/>
    <property type="match status" value="1"/>
</dbReference>
<proteinExistence type="inferred from homology"/>
<dbReference type="Pfam" id="PF00069">
    <property type="entry name" value="Pkinase"/>
    <property type="match status" value="1"/>
</dbReference>
<dbReference type="PROSITE" id="PS50011">
    <property type="entry name" value="PROTEIN_KINASE_DOM"/>
    <property type="match status" value="1"/>
</dbReference>
<dbReference type="SUPFAM" id="SSF56112">
    <property type="entry name" value="Protein kinase-like (PK-like)"/>
    <property type="match status" value="1"/>
</dbReference>
<dbReference type="RefSeq" id="WP_264512739.1">
    <property type="nucleotide sequence ID" value="NZ_JAPDDR010000003.1"/>
</dbReference>
<name>A0ABT3G0K4_9BACT</name>
<keyword evidence="5 11" id="KW-0418">Kinase</keyword>
<comment type="caution">
    <text evidence="11">The sequence shown here is derived from an EMBL/GenBank/DDBJ whole genome shotgun (WGS) entry which is preliminary data.</text>
</comment>
<evidence type="ECO:0000256" key="1">
    <source>
        <dbReference type="ARBA" id="ARBA00010886"/>
    </source>
</evidence>
<evidence type="ECO:0000256" key="9">
    <source>
        <dbReference type="SAM" id="Phobius"/>
    </source>
</evidence>
<dbReference type="CDD" id="cd14014">
    <property type="entry name" value="STKc_PknB_like"/>
    <property type="match status" value="1"/>
</dbReference>
<evidence type="ECO:0000259" key="10">
    <source>
        <dbReference type="PROSITE" id="PS50011"/>
    </source>
</evidence>
<evidence type="ECO:0000256" key="7">
    <source>
        <dbReference type="PROSITE-ProRule" id="PRU10141"/>
    </source>
</evidence>
<evidence type="ECO:0000313" key="11">
    <source>
        <dbReference type="EMBL" id="MCW1913363.1"/>
    </source>
</evidence>
<keyword evidence="9" id="KW-1133">Transmembrane helix</keyword>
<sequence length="981" mass="106822">MASSPLHFESFEVLQNDQGEPWVLGQGSFGTTYKVRHRSLDRVCALKVIRDDAVRGKGQGAERETARFIGEVKALAKMQHHGIAVVFEYQDRPDEGYFYYAMEFCKGGNLEELVAREGPLSWPVARWILLQVAEALAYAHERGMLHRDIKPANLVLAEPWPEQQVKLIDFGILQPPQGAVEGSKLSLSHGSHGVFNDTTASPEQLLSVKLDARSDLYSLGITLWWLLIGANPFAKQPRAQVIAERLRSDYANEFPADLDPEAREILLGLLAKRPEDRFPDARTLVGRITDGVLQTSSQVAASAAQVTGSPATYDETYSIPNPGSDLIVKMAQAAIYRAKHMASGETVAAITAEAGMSPETREGFRAAAAAREDFGCYRMLDWCSSANEDYFIATLPSGQSLLDLLRKFGAARAQDAFPLLTVLAKSFDASVARTTRGIRLELADIRVSSHGGESGMAAFSSWADVDPGSATSLPSFQTDGDQDAAGTLDISTAGPANPAARFAALIYRLISGGSPPYASYFTTSGYVMVSGLSEAGNHMLAKVLAGGDPDLLVSTLVERLSKLEIQPRRAPKQEPAAAPVPVAVAEVPPLPVSAPEIPAAPPPALPVVAPPRPPRKAWPVWVLPAAIAGVACLVVLGLMISAAKDRKDATARFEAQRLKTEQESAAQLKALQERLETDAKKAAELAAKTPEKTTPPPAPEPPRPKVDPVPVVTPSRSARHVLASRNALIPAKGTTRTVKSQSQITSVRTNLMFNGQKLEGAFFRRVRNEERWDHVSENKARYLLKNEENISKMTTAGQEKDMPLDKDALVGVPVSLRFSNDKYQAGLESGKANSAQTDALQTLCRNAMDHDFRIYTDTPRKIGDKWKVDPKFLTAIFYAEAIKGSFTIEFVDIKNVQGTPCAVLKWVFDMTGRQGTPANGEKPLNLKLKGEAICYRSLTDLIDLEVRVDSTIILDGHPNPYSRIMIEGPYSHHQKTTISKR</sequence>
<keyword evidence="11" id="KW-0723">Serine/threonine-protein kinase</keyword>
<evidence type="ECO:0000256" key="8">
    <source>
        <dbReference type="SAM" id="MobiDB-lite"/>
    </source>
</evidence>
<dbReference type="InterPro" id="IPR008271">
    <property type="entry name" value="Ser/Thr_kinase_AS"/>
</dbReference>
<dbReference type="Gene3D" id="1.10.510.10">
    <property type="entry name" value="Transferase(Phosphotransferase) domain 1"/>
    <property type="match status" value="1"/>
</dbReference>
<feature type="domain" description="Protein kinase" evidence="10">
    <location>
        <begin position="18"/>
        <end position="293"/>
    </location>
</feature>
<organism evidence="11 12">
    <name type="scientific">Luteolibacter rhizosphaerae</name>
    <dbReference type="NCBI Taxonomy" id="2989719"/>
    <lineage>
        <taxon>Bacteria</taxon>
        <taxon>Pseudomonadati</taxon>
        <taxon>Verrucomicrobiota</taxon>
        <taxon>Verrucomicrobiia</taxon>
        <taxon>Verrucomicrobiales</taxon>
        <taxon>Verrucomicrobiaceae</taxon>
        <taxon>Luteolibacter</taxon>
    </lineage>
</organism>
<evidence type="ECO:0000256" key="6">
    <source>
        <dbReference type="ARBA" id="ARBA00022840"/>
    </source>
</evidence>
<protein>
    <recommendedName>
        <fullName evidence="2">non-specific serine/threonine protein kinase</fullName>
        <ecNumber evidence="2">2.7.11.1</ecNumber>
    </recommendedName>
</protein>
<keyword evidence="6 7" id="KW-0067">ATP-binding</keyword>
<accession>A0ABT3G0K4</accession>
<keyword evidence="12" id="KW-1185">Reference proteome</keyword>